<feature type="compositionally biased region" description="Basic and acidic residues" evidence="1">
    <location>
        <begin position="34"/>
        <end position="47"/>
    </location>
</feature>
<evidence type="ECO:0000256" key="1">
    <source>
        <dbReference type="SAM" id="MobiDB-lite"/>
    </source>
</evidence>
<dbReference type="Proteomes" id="UP000018721">
    <property type="component" value="Unassembled WGS sequence"/>
</dbReference>
<reference evidence="2 3" key="1">
    <citation type="submission" date="2013-11" db="EMBL/GenBank/DDBJ databases">
        <title>The Genome Sequence of Phytophthora parasitica P1569.</title>
        <authorList>
            <consortium name="The Broad Institute Genomics Platform"/>
            <person name="Russ C."/>
            <person name="Tyler B."/>
            <person name="Panabieres F."/>
            <person name="Shan W."/>
            <person name="Tripathy S."/>
            <person name="Grunwald N."/>
            <person name="Machado M."/>
            <person name="Johnson C.S."/>
            <person name="Arredondo F."/>
            <person name="Hong C."/>
            <person name="Coffey M."/>
            <person name="Young S.K."/>
            <person name="Zeng Q."/>
            <person name="Gargeya S."/>
            <person name="Fitzgerald M."/>
            <person name="Abouelleil A."/>
            <person name="Alvarado L."/>
            <person name="Chapman S.B."/>
            <person name="Gainer-Dewar J."/>
            <person name="Goldberg J."/>
            <person name="Griggs A."/>
            <person name="Gujja S."/>
            <person name="Hansen M."/>
            <person name="Howarth C."/>
            <person name="Imamovic A."/>
            <person name="Ireland A."/>
            <person name="Larimer J."/>
            <person name="McCowan C."/>
            <person name="Murphy C."/>
            <person name="Pearson M."/>
            <person name="Poon T.W."/>
            <person name="Priest M."/>
            <person name="Roberts A."/>
            <person name="Saif S."/>
            <person name="Shea T."/>
            <person name="Sykes S."/>
            <person name="Wortman J."/>
            <person name="Nusbaum C."/>
            <person name="Birren B."/>
        </authorList>
    </citation>
    <scope>NUCLEOTIDE SEQUENCE [LARGE SCALE GENOMIC DNA]</scope>
    <source>
        <strain evidence="2 3">P1569</strain>
    </source>
</reference>
<evidence type="ECO:0000313" key="2">
    <source>
        <dbReference type="EMBL" id="ETI50432.1"/>
    </source>
</evidence>
<comment type="caution">
    <text evidence="2">The sequence shown here is derived from an EMBL/GenBank/DDBJ whole genome shotgun (WGS) entry which is preliminary data.</text>
</comment>
<proteinExistence type="predicted"/>
<feature type="region of interest" description="Disordered" evidence="1">
    <location>
        <begin position="1"/>
        <end position="56"/>
    </location>
</feature>
<protein>
    <submittedName>
        <fullName evidence="2">Uncharacterized protein</fullName>
    </submittedName>
</protein>
<gene>
    <name evidence="2" type="ORF">F443_06024</name>
</gene>
<evidence type="ECO:0000313" key="3">
    <source>
        <dbReference type="Proteomes" id="UP000018721"/>
    </source>
</evidence>
<dbReference type="EMBL" id="ANIZ01001026">
    <property type="protein sequence ID" value="ETI50432.1"/>
    <property type="molecule type" value="Genomic_DNA"/>
</dbReference>
<dbReference type="HOGENOM" id="CLU_2473839_0_0_1"/>
<dbReference type="AlphaFoldDB" id="V9FJ72"/>
<keyword evidence="3" id="KW-1185">Reference proteome</keyword>
<sequence>MKREDLQATDGMSEREAARSQVVPRWNNSKKEKKRGDLRLRREREDALESAGPAQERAVWDGADHLHEGHQAWLSPAHGTLFGRYCAR</sequence>
<organism evidence="2 3">
    <name type="scientific">Phytophthora nicotianae P1569</name>
    <dbReference type="NCBI Taxonomy" id="1317065"/>
    <lineage>
        <taxon>Eukaryota</taxon>
        <taxon>Sar</taxon>
        <taxon>Stramenopiles</taxon>
        <taxon>Oomycota</taxon>
        <taxon>Peronosporomycetes</taxon>
        <taxon>Peronosporales</taxon>
        <taxon>Peronosporaceae</taxon>
        <taxon>Phytophthora</taxon>
    </lineage>
</organism>
<feature type="compositionally biased region" description="Basic and acidic residues" evidence="1">
    <location>
        <begin position="1"/>
        <end position="18"/>
    </location>
</feature>
<name>V9FJ72_PHYNI</name>
<accession>V9FJ72</accession>